<dbReference type="RefSeq" id="WP_278072557.1">
    <property type="nucleotide sequence ID" value="NZ_CP121270.1"/>
</dbReference>
<dbReference type="SUPFAM" id="SSF54427">
    <property type="entry name" value="NTF2-like"/>
    <property type="match status" value="1"/>
</dbReference>
<reference evidence="2" key="1">
    <citation type="submission" date="2023-04" db="EMBL/GenBank/DDBJ databases">
        <title>Complete genome sequence of a phthalic acid esters degrading bacterial strain.</title>
        <authorList>
            <person name="Weng L."/>
            <person name="Jia Y."/>
            <person name="Ren L."/>
        </authorList>
    </citation>
    <scope>NUCLEOTIDE SEQUENCE</scope>
    <source>
        <strain evidence="2">RL-LY01</strain>
    </source>
</reference>
<dbReference type="InterPro" id="IPR032710">
    <property type="entry name" value="NTF2-like_dom_sf"/>
</dbReference>
<dbReference type="Proteomes" id="UP001213504">
    <property type="component" value="Chromosome"/>
</dbReference>
<dbReference type="AlphaFoldDB" id="A0AAX3TD71"/>
<gene>
    <name evidence="2" type="ORF">P9A14_12225</name>
</gene>
<dbReference type="Gene3D" id="3.10.450.50">
    <property type="match status" value="1"/>
</dbReference>
<sequence length="166" mass="18040">MQIPRGSTVFSCDVCGACRCGSSRDVLAEAAITHLLQRYARLLDAGELTAVAELFDRADILVSGTQIGTGSDFVEQLLRDTVIIHADGTPGTRHIVTPRSFDFEGDGRVTVHSDYTVLQPVLRPGEVVMVGRHHDTLVLDAGGWHFDSRDYGDITYVGDTSAHLRS</sequence>
<dbReference type="Pfam" id="PF13577">
    <property type="entry name" value="SnoaL_4"/>
    <property type="match status" value="1"/>
</dbReference>
<name>A0AAX3TD71_9ACTN</name>
<evidence type="ECO:0000313" key="2">
    <source>
        <dbReference type="EMBL" id="WFP27231.1"/>
    </source>
</evidence>
<dbReference type="EMBL" id="CP121270">
    <property type="protein sequence ID" value="WFP27231.1"/>
    <property type="molecule type" value="Genomic_DNA"/>
</dbReference>
<accession>A0AAX3TD71</accession>
<dbReference type="InterPro" id="IPR037401">
    <property type="entry name" value="SnoaL-like"/>
</dbReference>
<protein>
    <submittedName>
        <fullName evidence="2">Nuclear transport factor 2 family protein</fullName>
    </submittedName>
</protein>
<evidence type="ECO:0000313" key="3">
    <source>
        <dbReference type="Proteomes" id="UP001213504"/>
    </source>
</evidence>
<evidence type="ECO:0000259" key="1">
    <source>
        <dbReference type="Pfam" id="PF13577"/>
    </source>
</evidence>
<organism evidence="2 3">
    <name type="scientific">Gordonia hongkongensis</name>
    <dbReference type="NCBI Taxonomy" id="1701090"/>
    <lineage>
        <taxon>Bacteria</taxon>
        <taxon>Bacillati</taxon>
        <taxon>Actinomycetota</taxon>
        <taxon>Actinomycetes</taxon>
        <taxon>Mycobacteriales</taxon>
        <taxon>Gordoniaceae</taxon>
        <taxon>Gordonia</taxon>
    </lineage>
</organism>
<proteinExistence type="predicted"/>
<feature type="domain" description="SnoaL-like" evidence="1">
    <location>
        <begin position="25"/>
        <end position="149"/>
    </location>
</feature>
<dbReference type="CDD" id="cd00531">
    <property type="entry name" value="NTF2_like"/>
    <property type="match status" value="1"/>
</dbReference>